<sequence length="83" mass="9929">MEYLTLSHNEIWLKQEFTEDMSNRFKIVVTACDGESKDFQQCADKETFVRMKVNIQYEPTFAEPEWETSFTGKRGIYDYEIKI</sequence>
<dbReference type="AlphaFoldDB" id="A0A067QX32"/>
<protein>
    <submittedName>
        <fullName evidence="1">Uncharacterized protein</fullName>
    </submittedName>
</protein>
<dbReference type="Proteomes" id="UP000027135">
    <property type="component" value="Unassembled WGS sequence"/>
</dbReference>
<dbReference type="EMBL" id="KK852910">
    <property type="protein sequence ID" value="KDR13924.1"/>
    <property type="molecule type" value="Genomic_DNA"/>
</dbReference>
<evidence type="ECO:0000313" key="1">
    <source>
        <dbReference type="EMBL" id="KDR13924.1"/>
    </source>
</evidence>
<keyword evidence="2" id="KW-1185">Reference proteome</keyword>
<evidence type="ECO:0000313" key="2">
    <source>
        <dbReference type="Proteomes" id="UP000027135"/>
    </source>
</evidence>
<organism evidence="1 2">
    <name type="scientific">Zootermopsis nevadensis</name>
    <name type="common">Dampwood termite</name>
    <dbReference type="NCBI Taxonomy" id="136037"/>
    <lineage>
        <taxon>Eukaryota</taxon>
        <taxon>Metazoa</taxon>
        <taxon>Ecdysozoa</taxon>
        <taxon>Arthropoda</taxon>
        <taxon>Hexapoda</taxon>
        <taxon>Insecta</taxon>
        <taxon>Pterygota</taxon>
        <taxon>Neoptera</taxon>
        <taxon>Polyneoptera</taxon>
        <taxon>Dictyoptera</taxon>
        <taxon>Blattodea</taxon>
        <taxon>Blattoidea</taxon>
        <taxon>Termitoidae</taxon>
        <taxon>Termopsidae</taxon>
        <taxon>Zootermopsis</taxon>
    </lineage>
</organism>
<proteinExistence type="predicted"/>
<reference evidence="1 2" key="1">
    <citation type="journal article" date="2014" name="Nat. Commun.">
        <title>Molecular traces of alternative social organization in a termite genome.</title>
        <authorList>
            <person name="Terrapon N."/>
            <person name="Li C."/>
            <person name="Robertson H.M."/>
            <person name="Ji L."/>
            <person name="Meng X."/>
            <person name="Booth W."/>
            <person name="Chen Z."/>
            <person name="Childers C.P."/>
            <person name="Glastad K.M."/>
            <person name="Gokhale K."/>
            <person name="Gowin J."/>
            <person name="Gronenberg W."/>
            <person name="Hermansen R.A."/>
            <person name="Hu H."/>
            <person name="Hunt B.G."/>
            <person name="Huylmans A.K."/>
            <person name="Khalil S.M."/>
            <person name="Mitchell R.D."/>
            <person name="Munoz-Torres M.C."/>
            <person name="Mustard J.A."/>
            <person name="Pan H."/>
            <person name="Reese J.T."/>
            <person name="Scharf M.E."/>
            <person name="Sun F."/>
            <person name="Vogel H."/>
            <person name="Xiao J."/>
            <person name="Yang W."/>
            <person name="Yang Z."/>
            <person name="Yang Z."/>
            <person name="Zhou J."/>
            <person name="Zhu J."/>
            <person name="Brent C.S."/>
            <person name="Elsik C.G."/>
            <person name="Goodisman M.A."/>
            <person name="Liberles D.A."/>
            <person name="Roe R.M."/>
            <person name="Vargo E.L."/>
            <person name="Vilcinskas A."/>
            <person name="Wang J."/>
            <person name="Bornberg-Bauer E."/>
            <person name="Korb J."/>
            <person name="Zhang G."/>
            <person name="Liebig J."/>
        </authorList>
    </citation>
    <scope>NUCLEOTIDE SEQUENCE [LARGE SCALE GENOMIC DNA]</scope>
    <source>
        <tissue evidence="1">Whole organism</tissue>
    </source>
</reference>
<name>A0A067QX32_ZOONE</name>
<accession>A0A067QX32</accession>
<dbReference type="InParanoid" id="A0A067QX32"/>
<gene>
    <name evidence="1" type="ORF">L798_11071</name>
</gene>